<sequence length="355" mass="39937">MSINVQLPKFEGPLGLLLYLIRKEEMDIMDIKVHEITKQYFEYIKLMKELDLEVAGEFVAMAATLIQIKSRMLLPQYDENGEVVEQEDPRKELVQKLLEYQKYQEASKLLYDRPLVGRDVWLRGTRESLTPKEDEIVLEENALFSLISSYRKALRAVKKKVHQVAAKAQSISSRILDIKDRLIIGKKVTLMELVTATEDRARQALITFLSLLELGKMGFVGLYQSEAYGDIWVDPKKTIETDVLSRVEEYDSMGADQIAEKMMTDAKKNEVAEALALAEAEEAEEAQMAAQAAAQNDELPLQMELGAELAEGTEFVEGLADGNSLVGDLGVDDMATDDEILAAETEMFKDDVTEV</sequence>
<evidence type="ECO:0000313" key="4">
    <source>
        <dbReference type="Proteomes" id="UP001152321"/>
    </source>
</evidence>
<dbReference type="RefSeq" id="WP_277578104.1">
    <property type="nucleotide sequence ID" value="NZ_JANRMI010000002.1"/>
</dbReference>
<reference evidence="3" key="1">
    <citation type="submission" date="2022-08" db="EMBL/GenBank/DDBJ databases">
        <title>Novel Bdellovibrio Species Isolated from Svalbard: Designation Bdellovibrio svalbardensis.</title>
        <authorList>
            <person name="Mitchell R.J."/>
            <person name="Choi S.Y."/>
        </authorList>
    </citation>
    <scope>NUCLEOTIDE SEQUENCE</scope>
    <source>
        <strain evidence="3">PAP01</strain>
    </source>
</reference>
<dbReference type="InterPro" id="IPR023093">
    <property type="entry name" value="ScpA-like_C"/>
</dbReference>
<organism evidence="3 4">
    <name type="scientific">Bdellovibrio svalbardensis</name>
    <dbReference type="NCBI Taxonomy" id="2972972"/>
    <lineage>
        <taxon>Bacteria</taxon>
        <taxon>Pseudomonadati</taxon>
        <taxon>Bdellovibrionota</taxon>
        <taxon>Bdellovibrionia</taxon>
        <taxon>Bdellovibrionales</taxon>
        <taxon>Pseudobdellovibrionaceae</taxon>
        <taxon>Bdellovibrio</taxon>
    </lineage>
</organism>
<comment type="function">
    <text evidence="2">Participates in chromosomal partition during cell division. May act via the formation of a condensin-like complex containing Smc and ScpB that pull DNA away from mid-cell into both cell halves.</text>
</comment>
<keyword evidence="2" id="KW-0131">Cell cycle</keyword>
<dbReference type="InterPro" id="IPR003768">
    <property type="entry name" value="ScpA"/>
</dbReference>
<accession>A0ABT6DIH2</accession>
<keyword evidence="2" id="KW-0132">Cell division</keyword>
<comment type="similarity">
    <text evidence="2">Belongs to the ScpA family.</text>
</comment>
<gene>
    <name evidence="2" type="primary">scpA</name>
    <name evidence="3" type="ORF">NWE73_09645</name>
</gene>
<name>A0ABT6DIH2_9BACT</name>
<comment type="subunit">
    <text evidence="2">Component of a cohesin-like complex composed of ScpA, ScpB and the Smc homodimer, in which ScpA and ScpB bind to the head domain of Smc. The presence of the three proteins is required for the association of the complex with DNA.</text>
</comment>
<dbReference type="Gene3D" id="1.10.10.580">
    <property type="entry name" value="Structural maintenance of chromosome 1. Chain E"/>
    <property type="match status" value="1"/>
</dbReference>
<evidence type="ECO:0000256" key="2">
    <source>
        <dbReference type="HAMAP-Rule" id="MF_01805"/>
    </source>
</evidence>
<evidence type="ECO:0000256" key="1">
    <source>
        <dbReference type="ARBA" id="ARBA00044777"/>
    </source>
</evidence>
<keyword evidence="4" id="KW-1185">Reference proteome</keyword>
<dbReference type="Pfam" id="PF02616">
    <property type="entry name" value="SMC_ScpA"/>
    <property type="match status" value="1"/>
</dbReference>
<proteinExistence type="inferred from homology"/>
<dbReference type="HAMAP" id="MF_01805">
    <property type="entry name" value="ScpA"/>
    <property type="match status" value="1"/>
</dbReference>
<dbReference type="PANTHER" id="PTHR33969:SF2">
    <property type="entry name" value="SEGREGATION AND CONDENSATION PROTEIN A"/>
    <property type="match status" value="1"/>
</dbReference>
<protein>
    <recommendedName>
        <fullName evidence="1 2">Segregation and condensation protein A</fullName>
    </recommendedName>
</protein>
<keyword evidence="2" id="KW-0963">Cytoplasm</keyword>
<comment type="subcellular location">
    <subcellularLocation>
        <location evidence="2">Cytoplasm</location>
    </subcellularLocation>
    <text evidence="2">Associated with two foci at the outer edges of the nucleoid region in young cells, and at four foci within both cell halves in older cells.</text>
</comment>
<keyword evidence="2" id="KW-0159">Chromosome partition</keyword>
<dbReference type="EMBL" id="JANRMI010000002">
    <property type="protein sequence ID" value="MDG0816627.1"/>
    <property type="molecule type" value="Genomic_DNA"/>
</dbReference>
<dbReference type="Gene3D" id="6.10.250.2410">
    <property type="match status" value="1"/>
</dbReference>
<dbReference type="PANTHER" id="PTHR33969">
    <property type="entry name" value="SEGREGATION AND CONDENSATION PROTEIN A"/>
    <property type="match status" value="1"/>
</dbReference>
<dbReference type="Proteomes" id="UP001152321">
    <property type="component" value="Unassembled WGS sequence"/>
</dbReference>
<comment type="caution">
    <text evidence="3">The sequence shown here is derived from an EMBL/GenBank/DDBJ whole genome shotgun (WGS) entry which is preliminary data.</text>
</comment>
<evidence type="ECO:0000313" key="3">
    <source>
        <dbReference type="EMBL" id="MDG0816627.1"/>
    </source>
</evidence>